<gene>
    <name evidence="7" type="ORF">E1956_39080</name>
</gene>
<evidence type="ECO:0000259" key="5">
    <source>
        <dbReference type="PROSITE" id="PS50111"/>
    </source>
</evidence>
<dbReference type="SMART" id="SM00304">
    <property type="entry name" value="HAMP"/>
    <property type="match status" value="1"/>
</dbReference>
<dbReference type="CDD" id="cd06225">
    <property type="entry name" value="HAMP"/>
    <property type="match status" value="1"/>
</dbReference>
<evidence type="ECO:0000313" key="8">
    <source>
        <dbReference type="Proteomes" id="UP000295727"/>
    </source>
</evidence>
<dbReference type="InterPro" id="IPR024478">
    <property type="entry name" value="HlyB_4HB_MCP"/>
</dbReference>
<keyword evidence="4" id="KW-1133">Transmembrane helix</keyword>
<evidence type="ECO:0000259" key="6">
    <source>
        <dbReference type="PROSITE" id="PS50885"/>
    </source>
</evidence>
<evidence type="ECO:0000256" key="3">
    <source>
        <dbReference type="PROSITE-ProRule" id="PRU00284"/>
    </source>
</evidence>
<dbReference type="KEGG" id="ppai:E1956_39080"/>
<dbReference type="InterPro" id="IPR003660">
    <property type="entry name" value="HAMP_dom"/>
</dbReference>
<keyword evidence="1 3" id="KW-0807">Transducer</keyword>
<sequence length="557" mass="59942">MSTAMPRSGSAGLPRQTHGRYTLGTRIVLSFGLLFVLMLVMAAISYSRLRAIDDEALSLTRDSVPGLFYSTSLRASTRKTYNVVERAAFVEPDAAGIASMLGTLPAALNQVDQDEKQYESTVYRSDDRARYQRFHDAYARYLPQLMAVVRQVPGQRAAAQAAFLQLGAAWHDVEDAANTLVDENRAQADDSAQTIRGSVTGTEITLATALGVVLLAALVTGYTLHRAITRPMTRLVEVHDSMRMGNLSQRLHLNRRDEFGVLEDGFNRMSDELASLVAQAQKSSLQVTTSVAEVAATSKEQQATASETAATTTEIGATSREIFATARDLVRTMGEVATVAEQSAGLATTSQSGLTHMENTMRGVMEAAGSVNAKLAILNEKAVSINQVVATITKVADQTNLLSLNAAIEAEKAGEYGRGFAVVATEIRRLADQTAVATYDIEQTVKEIQSAVSAGVMGMDKFAEEVRRGMHDVQEVGAQLSQIIGAVQTLAPRFQVVNDGMQAQATSAEQITQALTQLSEAAQQTAESLRQSSQAIDNLTLVANELRTGVSRFRIEA</sequence>
<keyword evidence="4" id="KW-0472">Membrane</keyword>
<dbReference type="PROSITE" id="PS50885">
    <property type="entry name" value="HAMP"/>
    <property type="match status" value="1"/>
</dbReference>
<feature type="domain" description="Methyl-accepting transducer" evidence="5">
    <location>
        <begin position="283"/>
        <end position="519"/>
    </location>
</feature>
<dbReference type="GO" id="GO:0004888">
    <property type="term" value="F:transmembrane signaling receptor activity"/>
    <property type="evidence" value="ECO:0007669"/>
    <property type="project" value="InterPro"/>
</dbReference>
<dbReference type="SUPFAM" id="SSF58104">
    <property type="entry name" value="Methyl-accepting chemotaxis protein (MCP) signaling domain"/>
    <property type="match status" value="1"/>
</dbReference>
<feature type="transmembrane region" description="Helical" evidence="4">
    <location>
        <begin position="204"/>
        <end position="224"/>
    </location>
</feature>
<dbReference type="GO" id="GO:0006935">
    <property type="term" value="P:chemotaxis"/>
    <property type="evidence" value="ECO:0007669"/>
    <property type="project" value="InterPro"/>
</dbReference>
<dbReference type="GO" id="GO:0007165">
    <property type="term" value="P:signal transduction"/>
    <property type="evidence" value="ECO:0007669"/>
    <property type="project" value="UniProtKB-KW"/>
</dbReference>
<proteinExistence type="inferred from homology"/>
<dbReference type="AlphaFoldDB" id="A0A4P7D3F6"/>
<organism evidence="7 8">
    <name type="scientific">Paraburkholderia pallida</name>
    <dbReference type="NCBI Taxonomy" id="2547399"/>
    <lineage>
        <taxon>Bacteria</taxon>
        <taxon>Pseudomonadati</taxon>
        <taxon>Pseudomonadota</taxon>
        <taxon>Betaproteobacteria</taxon>
        <taxon>Burkholderiales</taxon>
        <taxon>Burkholderiaceae</taxon>
        <taxon>Paraburkholderia</taxon>
    </lineage>
</organism>
<keyword evidence="4" id="KW-0812">Transmembrane</keyword>
<dbReference type="PROSITE" id="PS50111">
    <property type="entry name" value="CHEMOTAXIS_TRANSDUC_2"/>
    <property type="match status" value="1"/>
</dbReference>
<evidence type="ECO:0000256" key="4">
    <source>
        <dbReference type="SAM" id="Phobius"/>
    </source>
</evidence>
<feature type="domain" description="HAMP" evidence="6">
    <location>
        <begin position="226"/>
        <end position="278"/>
    </location>
</feature>
<evidence type="ECO:0000256" key="1">
    <source>
        <dbReference type="ARBA" id="ARBA00023224"/>
    </source>
</evidence>
<dbReference type="Gene3D" id="1.10.287.950">
    <property type="entry name" value="Methyl-accepting chemotaxis protein"/>
    <property type="match status" value="1"/>
</dbReference>
<dbReference type="InterPro" id="IPR004089">
    <property type="entry name" value="MCPsignal_dom"/>
</dbReference>
<dbReference type="OrthoDB" id="2489132at2"/>
<dbReference type="InterPro" id="IPR004090">
    <property type="entry name" value="Chemotax_Me-accpt_rcpt"/>
</dbReference>
<dbReference type="PANTHER" id="PTHR32089:SF120">
    <property type="entry name" value="METHYL-ACCEPTING CHEMOTAXIS PROTEIN TLPQ"/>
    <property type="match status" value="1"/>
</dbReference>
<name>A0A4P7D3F6_9BURK</name>
<dbReference type="GO" id="GO:0016020">
    <property type="term" value="C:membrane"/>
    <property type="evidence" value="ECO:0007669"/>
    <property type="project" value="InterPro"/>
</dbReference>
<dbReference type="Pfam" id="PF00015">
    <property type="entry name" value="MCPsignal"/>
    <property type="match status" value="1"/>
</dbReference>
<dbReference type="Pfam" id="PF12729">
    <property type="entry name" value="4HB_MCP_1"/>
    <property type="match status" value="1"/>
</dbReference>
<dbReference type="Proteomes" id="UP000295727">
    <property type="component" value="Chromosome 4"/>
</dbReference>
<keyword evidence="8" id="KW-1185">Reference proteome</keyword>
<protein>
    <submittedName>
        <fullName evidence="7">Methyl-accepting chemotaxis protein</fullName>
    </submittedName>
</protein>
<dbReference type="Pfam" id="PF00672">
    <property type="entry name" value="HAMP"/>
    <property type="match status" value="1"/>
</dbReference>
<dbReference type="PANTHER" id="PTHR32089">
    <property type="entry name" value="METHYL-ACCEPTING CHEMOTAXIS PROTEIN MCPB"/>
    <property type="match status" value="1"/>
</dbReference>
<comment type="similarity">
    <text evidence="2">Belongs to the methyl-accepting chemotaxis (MCP) protein family.</text>
</comment>
<dbReference type="SMART" id="SM00283">
    <property type="entry name" value="MA"/>
    <property type="match status" value="1"/>
</dbReference>
<feature type="transmembrane region" description="Helical" evidence="4">
    <location>
        <begin position="21"/>
        <end position="44"/>
    </location>
</feature>
<evidence type="ECO:0000313" key="7">
    <source>
        <dbReference type="EMBL" id="QBR03169.1"/>
    </source>
</evidence>
<dbReference type="EMBL" id="CP038151">
    <property type="protein sequence ID" value="QBR03169.1"/>
    <property type="molecule type" value="Genomic_DNA"/>
</dbReference>
<dbReference type="PRINTS" id="PR00260">
    <property type="entry name" value="CHEMTRNSDUCR"/>
</dbReference>
<accession>A0A4P7D3F6</accession>
<reference evidence="7 8" key="1">
    <citation type="submission" date="2019-03" db="EMBL/GenBank/DDBJ databases">
        <title>Paraburkholderia sp. 7MH5, isolated from subtropical forest soil.</title>
        <authorList>
            <person name="Gao Z.-H."/>
            <person name="Qiu L.-H."/>
        </authorList>
    </citation>
    <scope>NUCLEOTIDE SEQUENCE [LARGE SCALE GENOMIC DNA]</scope>
    <source>
        <strain evidence="7 8">7MH5</strain>
    </source>
</reference>
<evidence type="ECO:0000256" key="2">
    <source>
        <dbReference type="ARBA" id="ARBA00029447"/>
    </source>
</evidence>